<dbReference type="GO" id="GO:0046872">
    <property type="term" value="F:metal ion binding"/>
    <property type="evidence" value="ECO:0007669"/>
    <property type="project" value="UniProtKB-KW"/>
</dbReference>
<dbReference type="OrthoDB" id="9807941at2"/>
<comment type="caution">
    <text evidence="8">The sequence shown here is derived from an EMBL/GenBank/DDBJ whole genome shotgun (WGS) entry which is preliminary data.</text>
</comment>
<sequence>MPAVLDAQRAQEIIDAHLALEGPLLPILHAFVEEFGFVDDTAVPLIANALNLSRAEVHGVLTFYHDFRREPAGKHVLKICRAEACQARGSESVARHCLADLGVDWHGTTQDGAITVEPVYCLGLCANGPSALFDDEPIAALTADKLVSVIEEAESV</sequence>
<comment type="cofactor">
    <cofactor evidence="6">
        <name>[2Fe-2S] cluster</name>
        <dbReference type="ChEBI" id="CHEBI:190135"/>
    </cofactor>
</comment>
<name>A0A3D9YTX1_9HYPH</name>
<reference evidence="8 9" key="1">
    <citation type="submission" date="2018-08" db="EMBL/GenBank/DDBJ databases">
        <title>Genomic Encyclopedia of Type Strains, Phase IV (KMG-IV): sequencing the most valuable type-strain genomes for metagenomic binning, comparative biology and taxonomic classification.</title>
        <authorList>
            <person name="Goeker M."/>
        </authorList>
    </citation>
    <scope>NUCLEOTIDE SEQUENCE [LARGE SCALE GENOMIC DNA]</scope>
    <source>
        <strain evidence="8 9">BW863</strain>
    </source>
</reference>
<evidence type="ECO:0000256" key="7">
    <source>
        <dbReference type="PIRSR" id="PIRSR000216-1"/>
    </source>
</evidence>
<feature type="binding site" evidence="7">
    <location>
        <position position="125"/>
    </location>
    <ligand>
        <name>[2Fe-2S] cluster</name>
        <dbReference type="ChEBI" id="CHEBI:190135"/>
    </ligand>
</feature>
<dbReference type="Proteomes" id="UP000256900">
    <property type="component" value="Unassembled WGS sequence"/>
</dbReference>
<dbReference type="CDD" id="cd03081">
    <property type="entry name" value="TRX_Fd_NuoE_FDH_gamma"/>
    <property type="match status" value="1"/>
</dbReference>
<dbReference type="PANTHER" id="PTHR43342">
    <property type="entry name" value="NADH-QUINONE OXIDOREDUCTASE, E SUBUNIT"/>
    <property type="match status" value="1"/>
</dbReference>
<accession>A0A3D9YTX1</accession>
<comment type="cofactor">
    <cofactor evidence="7">
        <name>[2Fe-2S] cluster</name>
        <dbReference type="ChEBI" id="CHEBI:190135"/>
    </cofactor>
    <text evidence="7">Binds 1 [2Fe-2S] cluster.</text>
</comment>
<evidence type="ECO:0000256" key="6">
    <source>
        <dbReference type="ARBA" id="ARBA00034078"/>
    </source>
</evidence>
<dbReference type="InterPro" id="IPR041921">
    <property type="entry name" value="NuoE_N"/>
</dbReference>
<evidence type="ECO:0000256" key="4">
    <source>
        <dbReference type="ARBA" id="ARBA00023004"/>
    </source>
</evidence>
<dbReference type="AlphaFoldDB" id="A0A3D9YTX1"/>
<keyword evidence="2 7" id="KW-0001">2Fe-2S</keyword>
<dbReference type="InterPro" id="IPR036249">
    <property type="entry name" value="Thioredoxin-like_sf"/>
</dbReference>
<comment type="similarity">
    <text evidence="1">Belongs to the complex I 24 kDa subunit family.</text>
</comment>
<dbReference type="PANTHER" id="PTHR43342:SF1">
    <property type="entry name" value="BIFURCATING [FEFE] HYDROGENASE GAMMA SUBUNIT"/>
    <property type="match status" value="1"/>
</dbReference>
<dbReference type="InterPro" id="IPR002023">
    <property type="entry name" value="NuoE-like"/>
</dbReference>
<feature type="binding site" evidence="7">
    <location>
        <position position="121"/>
    </location>
    <ligand>
        <name>[2Fe-2S] cluster</name>
        <dbReference type="ChEBI" id="CHEBI:190135"/>
    </ligand>
</feature>
<evidence type="ECO:0000313" key="8">
    <source>
        <dbReference type="EMBL" id="REF86036.1"/>
    </source>
</evidence>
<protein>
    <submittedName>
        <fullName evidence="8">Formate dehydrogenase gamma subunit</fullName>
    </submittedName>
</protein>
<dbReference type="SUPFAM" id="SSF52833">
    <property type="entry name" value="Thioredoxin-like"/>
    <property type="match status" value="1"/>
</dbReference>
<evidence type="ECO:0000256" key="2">
    <source>
        <dbReference type="ARBA" id="ARBA00022714"/>
    </source>
</evidence>
<dbReference type="Pfam" id="PF01257">
    <property type="entry name" value="2Fe-2S_thioredx"/>
    <property type="match status" value="1"/>
</dbReference>
<organism evidence="8 9">
    <name type="scientific">Methylovirgula ligni</name>
    <dbReference type="NCBI Taxonomy" id="569860"/>
    <lineage>
        <taxon>Bacteria</taxon>
        <taxon>Pseudomonadati</taxon>
        <taxon>Pseudomonadota</taxon>
        <taxon>Alphaproteobacteria</taxon>
        <taxon>Hyphomicrobiales</taxon>
        <taxon>Beijerinckiaceae</taxon>
        <taxon>Methylovirgula</taxon>
    </lineage>
</organism>
<keyword evidence="4 7" id="KW-0408">Iron</keyword>
<evidence type="ECO:0000256" key="3">
    <source>
        <dbReference type="ARBA" id="ARBA00022723"/>
    </source>
</evidence>
<keyword evidence="5 7" id="KW-0411">Iron-sulfur</keyword>
<dbReference type="Gene3D" id="3.40.30.10">
    <property type="entry name" value="Glutaredoxin"/>
    <property type="match status" value="1"/>
</dbReference>
<dbReference type="GO" id="GO:0016491">
    <property type="term" value="F:oxidoreductase activity"/>
    <property type="evidence" value="ECO:0007669"/>
    <property type="project" value="InterPro"/>
</dbReference>
<proteinExistence type="inferred from homology"/>
<feature type="binding site" evidence="7">
    <location>
        <position position="80"/>
    </location>
    <ligand>
        <name>[2Fe-2S] cluster</name>
        <dbReference type="ChEBI" id="CHEBI:190135"/>
    </ligand>
</feature>
<dbReference type="Gene3D" id="1.10.10.1590">
    <property type="entry name" value="NADH-quinone oxidoreductase subunit E"/>
    <property type="match status" value="1"/>
</dbReference>
<dbReference type="NCBIfam" id="NF004638">
    <property type="entry name" value="PRK05988.1"/>
    <property type="match status" value="1"/>
</dbReference>
<dbReference type="PIRSF" id="PIRSF000216">
    <property type="entry name" value="NADH_DH_24kDa"/>
    <property type="match status" value="1"/>
</dbReference>
<gene>
    <name evidence="8" type="ORF">DES32_2079</name>
</gene>
<dbReference type="RefSeq" id="WP_115836621.1">
    <property type="nucleotide sequence ID" value="NZ_CP025086.1"/>
</dbReference>
<dbReference type="InterPro" id="IPR028431">
    <property type="entry name" value="NADP_DH_HndA-like"/>
</dbReference>
<evidence type="ECO:0000256" key="5">
    <source>
        <dbReference type="ARBA" id="ARBA00023014"/>
    </source>
</evidence>
<dbReference type="GO" id="GO:0051537">
    <property type="term" value="F:2 iron, 2 sulfur cluster binding"/>
    <property type="evidence" value="ECO:0007669"/>
    <property type="project" value="UniProtKB-KW"/>
</dbReference>
<dbReference type="EMBL" id="QUMO01000003">
    <property type="protein sequence ID" value="REF86036.1"/>
    <property type="molecule type" value="Genomic_DNA"/>
</dbReference>
<evidence type="ECO:0000313" key="9">
    <source>
        <dbReference type="Proteomes" id="UP000256900"/>
    </source>
</evidence>
<evidence type="ECO:0000256" key="1">
    <source>
        <dbReference type="ARBA" id="ARBA00010643"/>
    </source>
</evidence>
<feature type="binding site" evidence="7">
    <location>
        <position position="85"/>
    </location>
    <ligand>
        <name>[2Fe-2S] cluster</name>
        <dbReference type="ChEBI" id="CHEBI:190135"/>
    </ligand>
</feature>
<keyword evidence="9" id="KW-1185">Reference proteome</keyword>
<keyword evidence="3 7" id="KW-0479">Metal-binding</keyword>